<protein>
    <recommendedName>
        <fullName evidence="5">Lipoprotein</fullName>
    </recommendedName>
</protein>
<dbReference type="PROSITE" id="PS51257">
    <property type="entry name" value="PROKAR_LIPOPROTEIN"/>
    <property type="match status" value="1"/>
</dbReference>
<dbReference type="Proteomes" id="UP001595829">
    <property type="component" value="Unassembled WGS sequence"/>
</dbReference>
<sequence>MRAISLPKHVLVVLLGCMVLTGCGTQEATTDHTPAGSAVSATTPPDAPPNGDDPEMRFLALTTRVTQGCAPDTPHGAGSGGVPGPEDLSGAPAPAYGPGETPPGVPSAEGDIPVPVPDPAPSKPTPGSAGPMSVEAVPLTAIEKCSGNEHAQRIGEAFTNTTTGYQAMHKTLTGLDYPASRVHRMPDHAGAPRARLDLRMMGSHLALEVTRTTSGVIVEAFGAPETEDVKVTDVRRKPEPDAPAS</sequence>
<evidence type="ECO:0000313" key="4">
    <source>
        <dbReference type="Proteomes" id="UP001595829"/>
    </source>
</evidence>
<feature type="compositionally biased region" description="Pro residues" evidence="1">
    <location>
        <begin position="114"/>
        <end position="124"/>
    </location>
</feature>
<keyword evidence="4" id="KW-1185">Reference proteome</keyword>
<accession>A0ABV9XEM4</accession>
<evidence type="ECO:0000256" key="1">
    <source>
        <dbReference type="SAM" id="MobiDB-lite"/>
    </source>
</evidence>
<organism evidence="3 4">
    <name type="scientific">Streptomyces coeruleoprunus</name>
    <dbReference type="NCBI Taxonomy" id="285563"/>
    <lineage>
        <taxon>Bacteria</taxon>
        <taxon>Bacillati</taxon>
        <taxon>Actinomycetota</taxon>
        <taxon>Actinomycetes</taxon>
        <taxon>Kitasatosporales</taxon>
        <taxon>Streptomycetaceae</taxon>
        <taxon>Streptomyces</taxon>
    </lineage>
</organism>
<proteinExistence type="predicted"/>
<feature type="region of interest" description="Disordered" evidence="1">
    <location>
        <begin position="67"/>
        <end position="133"/>
    </location>
</feature>
<gene>
    <name evidence="3" type="ORF">ACFPM3_12180</name>
</gene>
<name>A0ABV9XEM4_9ACTN</name>
<evidence type="ECO:0000256" key="2">
    <source>
        <dbReference type="SAM" id="SignalP"/>
    </source>
</evidence>
<dbReference type="RefSeq" id="WP_345690439.1">
    <property type="nucleotide sequence ID" value="NZ_BAABIT010000001.1"/>
</dbReference>
<feature type="signal peptide" evidence="2">
    <location>
        <begin position="1"/>
        <end position="28"/>
    </location>
</feature>
<reference evidence="4" key="1">
    <citation type="journal article" date="2019" name="Int. J. Syst. Evol. Microbiol.">
        <title>The Global Catalogue of Microorganisms (GCM) 10K type strain sequencing project: providing services to taxonomists for standard genome sequencing and annotation.</title>
        <authorList>
            <consortium name="The Broad Institute Genomics Platform"/>
            <consortium name="The Broad Institute Genome Sequencing Center for Infectious Disease"/>
            <person name="Wu L."/>
            <person name="Ma J."/>
        </authorList>
    </citation>
    <scope>NUCLEOTIDE SEQUENCE [LARGE SCALE GENOMIC DNA]</scope>
    <source>
        <strain evidence="4">CGMCC 4.1648</strain>
    </source>
</reference>
<evidence type="ECO:0000313" key="3">
    <source>
        <dbReference type="EMBL" id="MFC5022889.1"/>
    </source>
</evidence>
<keyword evidence="2" id="KW-0732">Signal</keyword>
<dbReference type="EMBL" id="JBHSJD010000007">
    <property type="protein sequence ID" value="MFC5022889.1"/>
    <property type="molecule type" value="Genomic_DNA"/>
</dbReference>
<comment type="caution">
    <text evidence="3">The sequence shown here is derived from an EMBL/GenBank/DDBJ whole genome shotgun (WGS) entry which is preliminary data.</text>
</comment>
<feature type="chain" id="PRO_5046950056" description="Lipoprotein" evidence="2">
    <location>
        <begin position="29"/>
        <end position="245"/>
    </location>
</feature>
<feature type="region of interest" description="Disordered" evidence="1">
    <location>
        <begin position="29"/>
        <end position="54"/>
    </location>
</feature>
<evidence type="ECO:0008006" key="5">
    <source>
        <dbReference type="Google" id="ProtNLM"/>
    </source>
</evidence>